<feature type="compositionally biased region" description="Pro residues" evidence="1">
    <location>
        <begin position="594"/>
        <end position="604"/>
    </location>
</feature>
<sequence>METENVLDDILNDVDEMDFMYDSPPVAPVPAPPAPRQKAPAPNLPPPPPPAVSRPNTGLPPPPPRTAPSHAIPSVARSADLALPPKPEPSASYPSRGPPRARDEIPHRDDLAKRRNEREREKEKIERDGDRRPPSDRERADRDRGSRTSDRAPARDRASDRDYDGDREQRDKTAEKEKERDKVRDARKSLDRESTGKHEKSVAREKLVERDPVPVREKPVERAKAVERDPIPEREKPVERAKPVEREREKEKSSERGKDRERGSERDREKDRDRKRDRVRSSDKEKEKEKERVKKDPVEAGKLTVDVSKDATRSHRTLDSAKSTGASSAREDVRSAPRTAETESRSKESARTDKASSSTSSRSPSRTKARSTRSISPRRRPATAIQPRSPDAEQIPPRTHSRTSSVERDGGKREVGPMTTDRVTKSPQRAKRSRSPRPRDAPASNEGRVRSSDNDKRRPSRPVSPAREQDAPASRDKIAASNGRPASDARTKDSEVRERRTSEQRPQSPPGRLKSPSSRSKRSSSRRRSRRSRSRSPRRSTAATRRSMSPPAHKPSAEKQSTSKPADPAPLPAGPAMLKVHPDRLKKITAEPAAPRPYTPPPVAPFARRSMRPAWDGNEGMRTRADHWDPTSDALERSARSGDIPERRISNELNVSPASATLREGRSHTHRFFLMTCSNTVNLQFSMDHGVWSVPAEAKQAIREAYLEAANVYLIFTLQDSKHLHGQRRWRCVNTHFTAFHRFPDPLPLLPPINAGYCRMMSNVGSVLNTGLTEHAGPDLAFNVRWFRVGVNISIDQVAHWTNPIGEEIRTAVQHDGEELKEMLGCRIMNMMDTAVPPPLPTSEVLVVERSGTRRRSTGRRLSMDGPGSYPQQLPPTQDPAAHPSRMWFEEGRGEAGLITGGVYGHTYSSGELLERTLCMAMFAAFLSTLC</sequence>
<protein>
    <recommendedName>
        <fullName evidence="2">YTH domain-containing protein</fullName>
    </recommendedName>
</protein>
<dbReference type="AlphaFoldDB" id="A0A4P9WKK9"/>
<reference evidence="4" key="1">
    <citation type="journal article" date="2018" name="Nat. Microbiol.">
        <title>Leveraging single-cell genomics to expand the fungal tree of life.</title>
        <authorList>
            <person name="Ahrendt S.R."/>
            <person name="Quandt C.A."/>
            <person name="Ciobanu D."/>
            <person name="Clum A."/>
            <person name="Salamov A."/>
            <person name="Andreopoulos B."/>
            <person name="Cheng J.F."/>
            <person name="Woyke T."/>
            <person name="Pelin A."/>
            <person name="Henrissat B."/>
            <person name="Reynolds N.K."/>
            <person name="Benny G.L."/>
            <person name="Smith M.E."/>
            <person name="James T.Y."/>
            <person name="Grigoriev I.V."/>
        </authorList>
    </citation>
    <scope>NUCLEOTIDE SEQUENCE [LARGE SCALE GENOMIC DNA]</scope>
</reference>
<dbReference type="Proteomes" id="UP000269721">
    <property type="component" value="Unassembled WGS sequence"/>
</dbReference>
<evidence type="ECO:0000313" key="3">
    <source>
        <dbReference type="EMBL" id="RKO91146.1"/>
    </source>
</evidence>
<accession>A0A4P9WKK9</accession>
<name>A0A4P9WKK9_9FUNG</name>
<feature type="domain" description="YTH" evidence="2">
    <location>
        <begin position="670"/>
        <end position="832"/>
    </location>
</feature>
<feature type="region of interest" description="Disordered" evidence="1">
    <location>
        <begin position="1"/>
        <end position="577"/>
    </location>
</feature>
<dbReference type="EMBL" id="KZ995211">
    <property type="protein sequence ID" value="RKO91146.1"/>
    <property type="molecule type" value="Genomic_DNA"/>
</dbReference>
<evidence type="ECO:0000313" key="4">
    <source>
        <dbReference type="Proteomes" id="UP000269721"/>
    </source>
</evidence>
<feature type="compositionally biased region" description="Pro residues" evidence="1">
    <location>
        <begin position="42"/>
        <end position="66"/>
    </location>
</feature>
<feature type="compositionally biased region" description="Low complexity" evidence="1">
    <location>
        <begin position="355"/>
        <end position="364"/>
    </location>
</feature>
<organism evidence="3 4">
    <name type="scientific">Blyttiomyces helicus</name>
    <dbReference type="NCBI Taxonomy" id="388810"/>
    <lineage>
        <taxon>Eukaryota</taxon>
        <taxon>Fungi</taxon>
        <taxon>Fungi incertae sedis</taxon>
        <taxon>Chytridiomycota</taxon>
        <taxon>Chytridiomycota incertae sedis</taxon>
        <taxon>Chytridiomycetes</taxon>
        <taxon>Chytridiomycetes incertae sedis</taxon>
        <taxon>Blyttiomyces</taxon>
    </lineage>
</organism>
<feature type="region of interest" description="Disordered" evidence="1">
    <location>
        <begin position="617"/>
        <end position="645"/>
    </location>
</feature>
<feature type="region of interest" description="Disordered" evidence="1">
    <location>
        <begin position="850"/>
        <end position="884"/>
    </location>
</feature>
<dbReference type="CDD" id="cd21134">
    <property type="entry name" value="YTH"/>
    <property type="match status" value="1"/>
</dbReference>
<proteinExistence type="predicted"/>
<feature type="compositionally biased region" description="Basic and acidic residues" evidence="1">
    <location>
        <begin position="619"/>
        <end position="645"/>
    </location>
</feature>
<feature type="region of interest" description="Disordered" evidence="1">
    <location>
        <begin position="589"/>
        <end position="608"/>
    </location>
</feature>
<feature type="compositionally biased region" description="Basic and acidic residues" evidence="1">
    <location>
        <begin position="447"/>
        <end position="457"/>
    </location>
</feature>
<dbReference type="Pfam" id="PF04146">
    <property type="entry name" value="YTH"/>
    <property type="match status" value="1"/>
</dbReference>
<feature type="compositionally biased region" description="Basic residues" evidence="1">
    <location>
        <begin position="519"/>
        <end position="538"/>
    </location>
</feature>
<evidence type="ECO:0000259" key="2">
    <source>
        <dbReference type="PROSITE" id="PS50882"/>
    </source>
</evidence>
<feature type="compositionally biased region" description="Pro residues" evidence="1">
    <location>
        <begin position="25"/>
        <end position="35"/>
    </location>
</feature>
<feature type="compositionally biased region" description="Basic and acidic residues" evidence="1">
    <location>
        <begin position="487"/>
        <end position="503"/>
    </location>
</feature>
<feature type="compositionally biased region" description="Acidic residues" evidence="1">
    <location>
        <begin position="1"/>
        <end position="19"/>
    </location>
</feature>
<gene>
    <name evidence="3" type="ORF">BDK51DRAFT_48010</name>
</gene>
<feature type="compositionally biased region" description="Basic and acidic residues" evidence="1">
    <location>
        <begin position="467"/>
        <end position="478"/>
    </location>
</feature>
<dbReference type="PROSITE" id="PS50882">
    <property type="entry name" value="YTH"/>
    <property type="match status" value="1"/>
</dbReference>
<dbReference type="Gene3D" id="3.10.590.10">
    <property type="entry name" value="ph1033 like domains"/>
    <property type="match status" value="1"/>
</dbReference>
<feature type="compositionally biased region" description="Basic and acidic residues" evidence="1">
    <location>
        <begin position="100"/>
        <end position="299"/>
    </location>
</feature>
<feature type="compositionally biased region" description="Basic residues" evidence="1">
    <location>
        <begin position="365"/>
        <end position="381"/>
    </location>
</feature>
<evidence type="ECO:0000256" key="1">
    <source>
        <dbReference type="SAM" id="MobiDB-lite"/>
    </source>
</evidence>
<keyword evidence="4" id="KW-1185">Reference proteome</keyword>
<dbReference type="OrthoDB" id="5842105at2759"/>
<dbReference type="InterPro" id="IPR007275">
    <property type="entry name" value="YTH_domain"/>
</dbReference>
<feature type="compositionally biased region" description="Basic and acidic residues" evidence="1">
    <location>
        <begin position="307"/>
        <end position="319"/>
    </location>
</feature>
<feature type="compositionally biased region" description="Basic and acidic residues" evidence="1">
    <location>
        <begin position="329"/>
        <end position="354"/>
    </location>
</feature>
<feature type="compositionally biased region" description="Basic and acidic residues" evidence="1">
    <location>
        <begin position="405"/>
        <end position="415"/>
    </location>
</feature>
<dbReference type="GO" id="GO:0003723">
    <property type="term" value="F:RNA binding"/>
    <property type="evidence" value="ECO:0007669"/>
    <property type="project" value="InterPro"/>
</dbReference>